<dbReference type="InterPro" id="IPR051531">
    <property type="entry name" value="N-acetyltransferase"/>
</dbReference>
<dbReference type="Gene3D" id="3.40.630.30">
    <property type="match status" value="1"/>
</dbReference>
<dbReference type="PANTHER" id="PTHR43792">
    <property type="entry name" value="GNAT FAMILY, PUTATIVE (AFU_ORTHOLOGUE AFUA_3G00765)-RELATED-RELATED"/>
    <property type="match status" value="1"/>
</dbReference>
<dbReference type="InterPro" id="IPR016181">
    <property type="entry name" value="Acyl_CoA_acyltransferase"/>
</dbReference>
<dbReference type="Pfam" id="PF13302">
    <property type="entry name" value="Acetyltransf_3"/>
    <property type="match status" value="1"/>
</dbReference>
<name>A0ABT8K7E1_9MICO</name>
<evidence type="ECO:0000313" key="2">
    <source>
        <dbReference type="EMBL" id="MDN4613370.1"/>
    </source>
</evidence>
<protein>
    <submittedName>
        <fullName evidence="2">GNAT family N-acetyltransferase</fullName>
    </submittedName>
</protein>
<dbReference type="Proteomes" id="UP001174208">
    <property type="component" value="Unassembled WGS sequence"/>
</dbReference>
<gene>
    <name evidence="2" type="ORF">P5G50_02790</name>
</gene>
<evidence type="ECO:0000259" key="1">
    <source>
        <dbReference type="PROSITE" id="PS51186"/>
    </source>
</evidence>
<dbReference type="InterPro" id="IPR000182">
    <property type="entry name" value="GNAT_dom"/>
</dbReference>
<sequence>MDAFPLRIELPGHPGATLRRLERDDRAIELALARVPDVPPRTMYPADLDDAGARLRAERNVAAAEAGSGIRYVIDDRGSALGTAGMGRSDVGFEVFYALLPEGRGRGLATAAVRALASWLADQGEKVLWLSTLVGNDASEAVAERCGFTRDHSGTHLDGRPLTAWRLSLRPPHASEPQADTPS</sequence>
<evidence type="ECO:0000313" key="3">
    <source>
        <dbReference type="Proteomes" id="UP001174208"/>
    </source>
</evidence>
<dbReference type="PROSITE" id="PS51186">
    <property type="entry name" value="GNAT"/>
    <property type="match status" value="1"/>
</dbReference>
<proteinExistence type="predicted"/>
<reference evidence="2" key="1">
    <citation type="submission" date="2023-06" db="EMBL/GenBank/DDBJ databases">
        <title>MT1 and MT2 Draft Genomes of Novel Species.</title>
        <authorList>
            <person name="Venkateswaran K."/>
        </authorList>
    </citation>
    <scope>NUCLEOTIDE SEQUENCE</scope>
    <source>
        <strain evidence="2">F6_8S_P_1B</strain>
    </source>
</reference>
<dbReference type="EMBL" id="JAROCF010000001">
    <property type="protein sequence ID" value="MDN4613370.1"/>
    <property type="molecule type" value="Genomic_DNA"/>
</dbReference>
<organism evidence="2 3">
    <name type="scientific">Leifsonia williamsii</name>
    <dbReference type="NCBI Taxonomy" id="3035919"/>
    <lineage>
        <taxon>Bacteria</taxon>
        <taxon>Bacillati</taxon>
        <taxon>Actinomycetota</taxon>
        <taxon>Actinomycetes</taxon>
        <taxon>Micrococcales</taxon>
        <taxon>Microbacteriaceae</taxon>
        <taxon>Leifsonia</taxon>
    </lineage>
</organism>
<dbReference type="SUPFAM" id="SSF55729">
    <property type="entry name" value="Acyl-CoA N-acyltransferases (Nat)"/>
    <property type="match status" value="1"/>
</dbReference>
<comment type="caution">
    <text evidence="2">The sequence shown here is derived from an EMBL/GenBank/DDBJ whole genome shotgun (WGS) entry which is preliminary data.</text>
</comment>
<dbReference type="CDD" id="cd04301">
    <property type="entry name" value="NAT_SF"/>
    <property type="match status" value="1"/>
</dbReference>
<keyword evidence="3" id="KW-1185">Reference proteome</keyword>
<dbReference type="RefSeq" id="WP_301211519.1">
    <property type="nucleotide sequence ID" value="NZ_JAROCF010000001.1"/>
</dbReference>
<feature type="domain" description="N-acetyltransferase" evidence="1">
    <location>
        <begin position="16"/>
        <end position="172"/>
    </location>
</feature>
<accession>A0ABT8K7E1</accession>